<accession>A0A6I3IJU4</accession>
<proteinExistence type="predicted"/>
<feature type="compositionally biased region" description="Low complexity" evidence="1">
    <location>
        <begin position="1563"/>
        <end position="1574"/>
    </location>
</feature>
<reference evidence="2 3" key="1">
    <citation type="submission" date="2019-11" db="EMBL/GenBank/DDBJ databases">
        <title>Whole genome sequencing identifies a novel species of the genus Arsenicicoccus isolated from human blood.</title>
        <authorList>
            <person name="Jeong J.H."/>
            <person name="Kweon O.J."/>
            <person name="Kim H.R."/>
            <person name="Kim T.-H."/>
            <person name="Ha S.-M."/>
            <person name="Lee M.-K."/>
        </authorList>
    </citation>
    <scope>NUCLEOTIDE SEQUENCE [LARGE SCALE GENOMIC DNA]</scope>
    <source>
        <strain evidence="2 3">MKL-02</strain>
    </source>
</reference>
<organism evidence="2 3">
    <name type="scientific">Arsenicicoccus cauae</name>
    <dbReference type="NCBI Taxonomy" id="2663847"/>
    <lineage>
        <taxon>Bacteria</taxon>
        <taxon>Bacillati</taxon>
        <taxon>Actinomycetota</taxon>
        <taxon>Actinomycetes</taxon>
        <taxon>Micrococcales</taxon>
        <taxon>Intrasporangiaceae</taxon>
        <taxon>Arsenicicoccus</taxon>
    </lineage>
</organism>
<dbReference type="EMBL" id="WLVL01000028">
    <property type="protein sequence ID" value="MTB71935.1"/>
    <property type="molecule type" value="Genomic_DNA"/>
</dbReference>
<keyword evidence="3" id="KW-1185">Reference proteome</keyword>
<protein>
    <submittedName>
        <fullName evidence="2">DNRLRE domain-containing protein</fullName>
    </submittedName>
</protein>
<feature type="region of interest" description="Disordered" evidence="1">
    <location>
        <begin position="1563"/>
        <end position="1589"/>
    </location>
</feature>
<dbReference type="Pfam" id="PF05593">
    <property type="entry name" value="RHS_repeat"/>
    <property type="match status" value="1"/>
</dbReference>
<evidence type="ECO:0000313" key="3">
    <source>
        <dbReference type="Proteomes" id="UP000431092"/>
    </source>
</evidence>
<dbReference type="Proteomes" id="UP000431092">
    <property type="component" value="Unassembled WGS sequence"/>
</dbReference>
<feature type="compositionally biased region" description="Polar residues" evidence="1">
    <location>
        <begin position="1575"/>
        <end position="1589"/>
    </location>
</feature>
<sequence length="2011" mass="208315">MIAVDKAWASDPGRVFPITVDPTYASLAAIKPNLDTFVQSGLGSGQASATELKMGNNGAGNVARMYLMFPMASLKGLQVKSATLGMYETHAWSCNPRSWEVWDTGGVTASTVWTSQPGWYQRWASSTATKGYSSSCAEGWVTQNVTSLAAAWAGNGNDYNTMGVRATDEGDAYAWKKFASAETATAPYLSVTYNRKPNAAAMAGMPFPAVTYKAPSWSSSLVYTSDLTPEFQMVATDPDGNNVNLKVEIHASSSAGYNQAPLTSCQVGAASGQAAKCSVGALADNSVFYARVAVQDDQGLWNGAWSPWATFRTAAVTPAVPVVSCPAPYATSGAWTDAAPAGPVTCTITAAGTGTSSPAYIHYRLDGGAEQRVAITPSSDPNAAKTTVTVPASTGGHSVEAWTASITGKTSAHKTHSLGWGNASLTAPVAPSAGVQVAATTTGAIRIAANGPPKGAASSVTGKVQWRVSGYGTSETGKWNDATGVSAVSLTGTGSATTAVTYAASWDAMTADVDKAQTPEVGLNDRTPVLLDVQVCFTYSTGTQCTWSASPVTISRVPHAFGGGFPTSSAGPGQVALFTGEFNQSVTDVSVPGYTGDLSLSRSHATYANSTTASVTPAAGVFGPGWTAGLDGSDAGLAGMTPIDSTHVDGSMVFQDGDGTSLVYRPIDGLRRTTAAMTTKAWVAADEDTRLEGTTLAWNETSKAFTLTEDDGTTTTFTATTAPATGAAGVFAPTSVTEPGSGTTTYTRSAAGLVTRILAPVPAGMTAADCPDNGSVAGLKPGCRALRVVYGVNGAPAGQVGSVSMEISTPDALTVKACDGTTSTAAAGSMASVPVACYTYDASKRLTKVTDPRSGLGTSYGYGSQNEITSVTPAGQAPFQLAYSTEDARLKLASVSRPNPSGGGATALTRVRYGIQGAAGMPDMSSDRTRRWGQASAPTYAAAVFGPDYTGDITNPGQDGWTYADLSYTDAQGYTTNTASYGAGAWLATYTRYNEQGNVVLALDADAVARALTATEGVTFADGQVYDASALGTVTAYNPDTTATTTPPVGVPAKAPAGSFVTDVWGPQRTATLRDGTWQIVRPHTKTLYDQGAPNNGVNPKTSTGYGLATTVTVTASDTGMASEVETTSRTFTGYEPKTPGDDATSGWTLGAATSSTADMNLDGSPGAGDITTRTFHNEQGRTVETRQPSEADTGGGAGTTLTSYYTVAAQTGADAACGSKPAWAGLVCATRKAAQPAGQTLPDERTTRYTYQLAPAETVETSGAVTRTTTTTHLLDGRTDTTSTSVAGLSSSVARPGVKTVYDPATGAVTGTIELDANGAATGPSQTTVLDSWGRQASNTNQLGDQTTTTYDTAGRVATVTDGKGVTSYGYDGTDLAGKTERRGLTTRVVISRSAGKGDVTFAGAYDTDAKMYRQSLPGGLTQDVTFDEAGEPVGMSYSGQVTPYTTSTDADGNPVYTPGAPTTGVWMAWTQANDPTGRVVRDWTGQGAAFDGKAGTTTTPTEVTKPGDAIGYDRAYWYDNAGRLDTVRDRTATTTGTTVTPTSDASPAVPCTVRWYGYEGTTGRNGNRTGHTSQTHTDGSCTSTPTSNTASWYEYDTADRATNSAGYTGTYTYDPLGRQTTVPASDAPDPGKGDLTLAYYDTDLPQRVKQGSTDTTFTLDVAGRRLTGRTTSTDPALGSSTVVRHYTDGTDNPAWIATTPDGGTPAITRYAESLAGDLGAQLDQDGSMQISLATLHGDVATTITIGADQPSTTAATSINGWSDYTEYGAPRDPTTTRAIAGPAGYGWLGAKQRSTTPATAGLTLMGDRYYNPTRGLFTSLDPEPGGNPTAYTYPLDPINGYDLDGRWGINWGNAWNSVKSGARSALSWAGNHKMEIATTALMFVPGVSVAAWGYRAYRVYAAVRTAQTVVAAGRAATVVNRARIARASLYATRSKSTSRLVNSTFHRGSFSGKHGAYRSFAYHYAKHGRNHGGPSGYAKAAHALRRGSNGKHRGSPGGIRIDNRWKSFW</sequence>
<evidence type="ECO:0000256" key="1">
    <source>
        <dbReference type="SAM" id="MobiDB-lite"/>
    </source>
</evidence>
<comment type="caution">
    <text evidence="2">The sequence shown here is derived from an EMBL/GenBank/DDBJ whole genome shotgun (WGS) entry which is preliminary data.</text>
</comment>
<dbReference type="NCBIfam" id="NF033679">
    <property type="entry name" value="DNRLRE_dom"/>
    <property type="match status" value="1"/>
</dbReference>
<gene>
    <name evidence="2" type="ORF">GGG17_08115</name>
</gene>
<dbReference type="InterPro" id="IPR031325">
    <property type="entry name" value="RHS_repeat"/>
</dbReference>
<dbReference type="Gene3D" id="2.180.10.10">
    <property type="entry name" value="RHS repeat-associated core"/>
    <property type="match status" value="2"/>
</dbReference>
<evidence type="ECO:0000313" key="2">
    <source>
        <dbReference type="EMBL" id="MTB71935.1"/>
    </source>
</evidence>
<name>A0A6I3IJU4_9MICO</name>